<dbReference type="InterPro" id="IPR036388">
    <property type="entry name" value="WH-like_DNA-bd_sf"/>
</dbReference>
<dbReference type="SUPFAM" id="SSF46894">
    <property type="entry name" value="C-terminal effector domain of the bipartite response regulators"/>
    <property type="match status" value="1"/>
</dbReference>
<dbReference type="KEGG" id="mcos:GM418_25605"/>
<dbReference type="PANTHER" id="PTHR44688">
    <property type="entry name" value="DNA-BINDING TRANSCRIPTIONAL ACTIVATOR DEVR_DOSR"/>
    <property type="match status" value="1"/>
</dbReference>
<keyword evidence="3" id="KW-0804">Transcription</keyword>
<keyword evidence="6" id="KW-1185">Reference proteome</keyword>
<dbReference type="GO" id="GO:0006355">
    <property type="term" value="P:regulation of DNA-templated transcription"/>
    <property type="evidence" value="ECO:0007669"/>
    <property type="project" value="InterPro"/>
</dbReference>
<evidence type="ECO:0000256" key="1">
    <source>
        <dbReference type="ARBA" id="ARBA00023015"/>
    </source>
</evidence>
<dbReference type="PRINTS" id="PR00038">
    <property type="entry name" value="HTHLUXR"/>
</dbReference>
<accession>A0A6I6JWB3</accession>
<dbReference type="AlphaFoldDB" id="A0A6I6JWB3"/>
<dbReference type="Proteomes" id="UP000428260">
    <property type="component" value="Chromosome"/>
</dbReference>
<dbReference type="InterPro" id="IPR016032">
    <property type="entry name" value="Sig_transdc_resp-reg_C-effctor"/>
</dbReference>
<evidence type="ECO:0000256" key="2">
    <source>
        <dbReference type="ARBA" id="ARBA00023125"/>
    </source>
</evidence>
<dbReference type="PANTHER" id="PTHR44688:SF16">
    <property type="entry name" value="DNA-BINDING TRANSCRIPTIONAL ACTIVATOR DEVR_DOSR"/>
    <property type="match status" value="1"/>
</dbReference>
<dbReference type="CDD" id="cd06170">
    <property type="entry name" value="LuxR_C_like"/>
    <property type="match status" value="1"/>
</dbReference>
<sequence length="242" mass="28739">MCLKFRDFMKRHRTEKEILTDSQLSLFKLEKGLQQQKYSIKEVGELLPGMLHLNRSDDLVLSYFNSWALNRFEKTVDEILELGLEFMVSIFEPGTAFLFSKSLVQFLNENDGSSSHGFFQKLRFNTKREYEWMYTTSKLFFDRNFVFSYSTPISDLETNNRFLLQNLEDNLFLRKNFLKFQSLTKREKEILKLVASSLTSRQIAEQLYLSKATVSTHRKHITQKLELTNINDWIRYSNAFNL</sequence>
<organism evidence="5 6">
    <name type="scientific">Maribellus comscasis</name>
    <dbReference type="NCBI Taxonomy" id="2681766"/>
    <lineage>
        <taxon>Bacteria</taxon>
        <taxon>Pseudomonadati</taxon>
        <taxon>Bacteroidota</taxon>
        <taxon>Bacteroidia</taxon>
        <taxon>Marinilabiliales</taxon>
        <taxon>Prolixibacteraceae</taxon>
        <taxon>Maribellus</taxon>
    </lineage>
</organism>
<dbReference type="GO" id="GO:0003677">
    <property type="term" value="F:DNA binding"/>
    <property type="evidence" value="ECO:0007669"/>
    <property type="project" value="UniProtKB-KW"/>
</dbReference>
<proteinExistence type="predicted"/>
<gene>
    <name evidence="5" type="ORF">GM418_25605</name>
</gene>
<keyword evidence="1" id="KW-0805">Transcription regulation</keyword>
<reference evidence="5 6" key="1">
    <citation type="submission" date="2019-11" db="EMBL/GenBank/DDBJ databases">
        <authorList>
            <person name="Zheng R.K."/>
            <person name="Sun C.M."/>
        </authorList>
    </citation>
    <scope>NUCLEOTIDE SEQUENCE [LARGE SCALE GENOMIC DNA]</scope>
    <source>
        <strain evidence="5 6">WC007</strain>
    </source>
</reference>
<feature type="domain" description="HTH luxR-type" evidence="4">
    <location>
        <begin position="176"/>
        <end position="241"/>
    </location>
</feature>
<keyword evidence="2" id="KW-0238">DNA-binding</keyword>
<name>A0A6I6JWB3_9BACT</name>
<dbReference type="EMBL" id="CP046401">
    <property type="protein sequence ID" value="QGY46911.1"/>
    <property type="molecule type" value="Genomic_DNA"/>
</dbReference>
<evidence type="ECO:0000256" key="3">
    <source>
        <dbReference type="ARBA" id="ARBA00023163"/>
    </source>
</evidence>
<dbReference type="Gene3D" id="1.10.10.10">
    <property type="entry name" value="Winged helix-like DNA-binding domain superfamily/Winged helix DNA-binding domain"/>
    <property type="match status" value="1"/>
</dbReference>
<protein>
    <recommendedName>
        <fullName evidence="4">HTH luxR-type domain-containing protein</fullName>
    </recommendedName>
</protein>
<dbReference type="PROSITE" id="PS50043">
    <property type="entry name" value="HTH_LUXR_2"/>
    <property type="match status" value="1"/>
</dbReference>
<evidence type="ECO:0000313" key="5">
    <source>
        <dbReference type="EMBL" id="QGY46911.1"/>
    </source>
</evidence>
<dbReference type="Pfam" id="PF00196">
    <property type="entry name" value="GerE"/>
    <property type="match status" value="1"/>
</dbReference>
<evidence type="ECO:0000259" key="4">
    <source>
        <dbReference type="PROSITE" id="PS50043"/>
    </source>
</evidence>
<dbReference type="SMART" id="SM00421">
    <property type="entry name" value="HTH_LUXR"/>
    <property type="match status" value="1"/>
</dbReference>
<evidence type="ECO:0000313" key="6">
    <source>
        <dbReference type="Proteomes" id="UP000428260"/>
    </source>
</evidence>
<dbReference type="InterPro" id="IPR000792">
    <property type="entry name" value="Tscrpt_reg_LuxR_C"/>
</dbReference>